<sequence>MVKSKYLKMALNTAIFAMVINFATGCENKLESAQAAPVNDTTKDTSYVDQTGDKTNNSNEVKLGGSDKLETKIVEMDANTKKKLNTFFSNFSEAYVQPFDMGKIDNENLIRFGLSHIILNNEKLIEKKGNDHYWYINADYVNNATLYYFGEQPTKHISIENFIYDNGYYKFRPASGGAYVFSQIDKLFDLGNGTYEAVVNVYMASSGFSGDPHGTIEQWKASGEEIPELDKKINAVIKKIEDEGKERYILLEYK</sequence>
<reference evidence="3 4" key="1">
    <citation type="submission" date="2020-07" db="EMBL/GenBank/DDBJ databases">
        <title>Draft whole-genome sequence of Heliobacterium chlorum DSM 3682, type strain.</title>
        <authorList>
            <person name="Kyndt J.A."/>
            <person name="Meyer T.E."/>
            <person name="Imhoff J.F."/>
        </authorList>
    </citation>
    <scope>NUCLEOTIDE SEQUENCE [LARGE SCALE GENOMIC DNA]</scope>
    <source>
        <strain evidence="3 4">DSM 3682</strain>
    </source>
</reference>
<keyword evidence="4" id="KW-1185">Reference proteome</keyword>
<dbReference type="EMBL" id="JACVHF010000067">
    <property type="protein sequence ID" value="MBC9786681.1"/>
    <property type="molecule type" value="Genomic_DNA"/>
</dbReference>
<keyword evidence="2" id="KW-0732">Signal</keyword>
<dbReference type="RefSeq" id="WP_188042099.1">
    <property type="nucleotide sequence ID" value="NZ_JACVHF010000067.1"/>
</dbReference>
<evidence type="ECO:0000313" key="3">
    <source>
        <dbReference type="EMBL" id="MBC9786681.1"/>
    </source>
</evidence>
<dbReference type="PROSITE" id="PS51257">
    <property type="entry name" value="PROKAR_LIPOPROTEIN"/>
    <property type="match status" value="1"/>
</dbReference>
<feature type="signal peptide" evidence="2">
    <location>
        <begin position="1"/>
        <end position="23"/>
    </location>
</feature>
<evidence type="ECO:0008006" key="5">
    <source>
        <dbReference type="Google" id="ProtNLM"/>
    </source>
</evidence>
<evidence type="ECO:0000256" key="2">
    <source>
        <dbReference type="SAM" id="SignalP"/>
    </source>
</evidence>
<protein>
    <recommendedName>
        <fullName evidence="5">Lipoprotein</fullName>
    </recommendedName>
</protein>
<feature type="compositionally biased region" description="Polar residues" evidence="1">
    <location>
        <begin position="44"/>
        <end position="59"/>
    </location>
</feature>
<gene>
    <name evidence="3" type="ORF">H1S01_19760</name>
</gene>
<name>A0ABR7TA38_HELCL</name>
<feature type="chain" id="PRO_5046934978" description="Lipoprotein" evidence="2">
    <location>
        <begin position="24"/>
        <end position="254"/>
    </location>
</feature>
<evidence type="ECO:0000313" key="4">
    <source>
        <dbReference type="Proteomes" id="UP000617402"/>
    </source>
</evidence>
<comment type="caution">
    <text evidence="3">The sequence shown here is derived from an EMBL/GenBank/DDBJ whole genome shotgun (WGS) entry which is preliminary data.</text>
</comment>
<accession>A0ABR7TA38</accession>
<proteinExistence type="predicted"/>
<feature type="region of interest" description="Disordered" evidence="1">
    <location>
        <begin position="33"/>
        <end position="59"/>
    </location>
</feature>
<dbReference type="Proteomes" id="UP000617402">
    <property type="component" value="Unassembled WGS sequence"/>
</dbReference>
<evidence type="ECO:0000256" key="1">
    <source>
        <dbReference type="SAM" id="MobiDB-lite"/>
    </source>
</evidence>
<organism evidence="3 4">
    <name type="scientific">Heliobacterium chlorum</name>
    <dbReference type="NCBI Taxonomy" id="2698"/>
    <lineage>
        <taxon>Bacteria</taxon>
        <taxon>Bacillati</taxon>
        <taxon>Bacillota</taxon>
        <taxon>Clostridia</taxon>
        <taxon>Eubacteriales</taxon>
        <taxon>Heliobacteriaceae</taxon>
        <taxon>Heliobacterium</taxon>
    </lineage>
</organism>